<dbReference type="GO" id="GO:0016987">
    <property type="term" value="F:sigma factor activity"/>
    <property type="evidence" value="ECO:0007669"/>
    <property type="project" value="UniProtKB-KW"/>
</dbReference>
<dbReference type="GO" id="GO:0006352">
    <property type="term" value="P:DNA-templated transcription initiation"/>
    <property type="evidence" value="ECO:0007669"/>
    <property type="project" value="InterPro"/>
</dbReference>
<dbReference type="SUPFAM" id="SSF88946">
    <property type="entry name" value="Sigma2 domain of RNA polymerase sigma factors"/>
    <property type="match status" value="1"/>
</dbReference>
<dbReference type="EMBL" id="CP021434">
    <property type="protein sequence ID" value="ARU61692.1"/>
    <property type="molecule type" value="Genomic_DNA"/>
</dbReference>
<protein>
    <recommendedName>
        <fullName evidence="10">RNA polymerase subunit sigma</fullName>
    </recommendedName>
</protein>
<dbReference type="KEGG" id="tum:CBW65_12170"/>
<evidence type="ECO:0000256" key="1">
    <source>
        <dbReference type="ARBA" id="ARBA00010641"/>
    </source>
</evidence>
<dbReference type="Proteomes" id="UP000195437">
    <property type="component" value="Chromosome"/>
</dbReference>
<evidence type="ECO:0000313" key="9">
    <source>
        <dbReference type="Proteomes" id="UP000195437"/>
    </source>
</evidence>
<accession>A0A1Y0IMA6</accession>
<dbReference type="InterPro" id="IPR013325">
    <property type="entry name" value="RNA_pol_sigma_r2"/>
</dbReference>
<keyword evidence="9" id="KW-1185">Reference proteome</keyword>
<dbReference type="InterPro" id="IPR039425">
    <property type="entry name" value="RNA_pol_sigma-70-like"/>
</dbReference>
<dbReference type="InterPro" id="IPR036388">
    <property type="entry name" value="WH-like_DNA-bd_sf"/>
</dbReference>
<evidence type="ECO:0000313" key="8">
    <source>
        <dbReference type="EMBL" id="ARU61692.1"/>
    </source>
</evidence>
<dbReference type="PANTHER" id="PTHR43133">
    <property type="entry name" value="RNA POLYMERASE ECF-TYPE SIGMA FACTO"/>
    <property type="match status" value="1"/>
</dbReference>
<gene>
    <name evidence="8" type="ORF">CBW65_12170</name>
</gene>
<evidence type="ECO:0000256" key="5">
    <source>
        <dbReference type="ARBA" id="ARBA00023163"/>
    </source>
</evidence>
<sequence>MPCLGGGSVLELQIQRALQDAGAMTEFLKELEPFVYRVCYHLTGHQHDAEDLAQDSLMKVCRNLHTYRGDCAIQSWVYRIILNTQRDAVRKKKNVTMVELSETASTSEGFETQVNMKMLIQKMLGELTGVDRQIFILRFVQDLPLKEVASLLEMKEATVKTRLFRLRDRLKGHL</sequence>
<organism evidence="8 9">
    <name type="scientific">Tumebacillus avium</name>
    <dbReference type="NCBI Taxonomy" id="1903704"/>
    <lineage>
        <taxon>Bacteria</taxon>
        <taxon>Bacillati</taxon>
        <taxon>Bacillota</taxon>
        <taxon>Bacilli</taxon>
        <taxon>Bacillales</taxon>
        <taxon>Alicyclobacillaceae</taxon>
        <taxon>Tumebacillus</taxon>
    </lineage>
</organism>
<keyword evidence="2" id="KW-0805">Transcription regulation</keyword>
<dbReference type="PANTHER" id="PTHR43133:SF8">
    <property type="entry name" value="RNA POLYMERASE SIGMA FACTOR HI_1459-RELATED"/>
    <property type="match status" value="1"/>
</dbReference>
<keyword evidence="4" id="KW-0238">DNA-binding</keyword>
<dbReference type="Gene3D" id="1.10.10.10">
    <property type="entry name" value="Winged helix-like DNA-binding domain superfamily/Winged helix DNA-binding domain"/>
    <property type="match status" value="1"/>
</dbReference>
<evidence type="ECO:0000256" key="3">
    <source>
        <dbReference type="ARBA" id="ARBA00023082"/>
    </source>
</evidence>
<feature type="domain" description="RNA polymerase sigma factor 70 region 4 type 2" evidence="7">
    <location>
        <begin position="118"/>
        <end position="170"/>
    </location>
</feature>
<proteinExistence type="inferred from homology"/>
<evidence type="ECO:0000259" key="7">
    <source>
        <dbReference type="Pfam" id="PF08281"/>
    </source>
</evidence>
<name>A0A1Y0IMA6_9BACL</name>
<dbReference type="NCBIfam" id="TIGR02937">
    <property type="entry name" value="sigma70-ECF"/>
    <property type="match status" value="1"/>
</dbReference>
<dbReference type="InterPro" id="IPR014284">
    <property type="entry name" value="RNA_pol_sigma-70_dom"/>
</dbReference>
<keyword evidence="5" id="KW-0804">Transcription</keyword>
<dbReference type="InterPro" id="IPR013324">
    <property type="entry name" value="RNA_pol_sigma_r3/r4-like"/>
</dbReference>
<evidence type="ECO:0000259" key="6">
    <source>
        <dbReference type="Pfam" id="PF04542"/>
    </source>
</evidence>
<dbReference type="Pfam" id="PF04542">
    <property type="entry name" value="Sigma70_r2"/>
    <property type="match status" value="1"/>
</dbReference>
<evidence type="ECO:0008006" key="10">
    <source>
        <dbReference type="Google" id="ProtNLM"/>
    </source>
</evidence>
<dbReference type="Pfam" id="PF08281">
    <property type="entry name" value="Sigma70_r4_2"/>
    <property type="match status" value="1"/>
</dbReference>
<dbReference type="GO" id="GO:0003677">
    <property type="term" value="F:DNA binding"/>
    <property type="evidence" value="ECO:0007669"/>
    <property type="project" value="UniProtKB-KW"/>
</dbReference>
<comment type="similarity">
    <text evidence="1">Belongs to the sigma-70 factor family. ECF subfamily.</text>
</comment>
<dbReference type="Gene3D" id="1.10.1740.10">
    <property type="match status" value="1"/>
</dbReference>
<keyword evidence="3" id="KW-0731">Sigma factor</keyword>
<dbReference type="CDD" id="cd06171">
    <property type="entry name" value="Sigma70_r4"/>
    <property type="match status" value="1"/>
</dbReference>
<feature type="domain" description="RNA polymerase sigma-70 region 2" evidence="6">
    <location>
        <begin position="29"/>
        <end position="93"/>
    </location>
</feature>
<dbReference type="SUPFAM" id="SSF88659">
    <property type="entry name" value="Sigma3 and sigma4 domains of RNA polymerase sigma factors"/>
    <property type="match status" value="1"/>
</dbReference>
<dbReference type="InterPro" id="IPR007627">
    <property type="entry name" value="RNA_pol_sigma70_r2"/>
</dbReference>
<dbReference type="AlphaFoldDB" id="A0A1Y0IMA6"/>
<dbReference type="InterPro" id="IPR013249">
    <property type="entry name" value="RNA_pol_sigma70_r4_t2"/>
</dbReference>
<evidence type="ECO:0000256" key="4">
    <source>
        <dbReference type="ARBA" id="ARBA00023125"/>
    </source>
</evidence>
<evidence type="ECO:0000256" key="2">
    <source>
        <dbReference type="ARBA" id="ARBA00023015"/>
    </source>
</evidence>
<reference evidence="9" key="1">
    <citation type="submission" date="2017-05" db="EMBL/GenBank/DDBJ databases">
        <authorList>
            <person name="Sung H."/>
        </authorList>
    </citation>
    <scope>NUCLEOTIDE SEQUENCE [LARGE SCALE GENOMIC DNA]</scope>
    <source>
        <strain evidence="9">AR23208</strain>
    </source>
</reference>